<dbReference type="Proteomes" id="UP000749646">
    <property type="component" value="Unassembled WGS sequence"/>
</dbReference>
<sequence length="762" mass="87051">MDDLRVLSNAVTKANVIHLTVEGIHFKNPALDVINQSQRYNPILKLASNSRLQYLQLRGFDDFFSRISRSSLVPAPRFRVLTMDLRITPKDKAIKSFNGFLQQCSSLTTLQVNLHHQYSITRATSDVFNKLQLVKSLKVDCGEFIVYASVSKGKIQDMDMTVKRLDNLSSDDFKFIKENHLKRLTIYHTPMEANKLADLLRCTPVLCRLQIGYEDERRFSAPILGIELQDLIKMIAPKTLSKFESLTIDYKRLSLTARFSQGQIQEMTMKIGRVDVLSVEDINFIQRGDFTRLVIEHADMADEGRLADIFRPSPVLSYIHIRRLGEPCLAKATTLDMKLHDLVKTITAETLDRNKSFLLNCQRLTLTAGLSQGRTQDMTMTIVQLSVLTSDDLIFIRQNQITWIVIETIPQVSDENRLADILRHCPALQQFHIRFKEERGLANTTAPELRLQDLVKMATADSLRNLDPLSIDYGRVTWTGSISKGQIQQMTVTFERLHDLTSDDIIFLQQGHSIRLAMRQTLQEADEDKLTNILHSIPGLTHLQIGCKSERFLAIVNSMITTREKLVQDRGSSSLRSIELMGGEDLAPFGFLGECHKDNTYMQSHLSFTEDSTTSFDMRTWIRLRHAMSITDRNPVNDFIRQYGWSIVLFDEDLTRNDTFAAILDDIPTTRDSQLESFRFHTYWFKADGFDRLDSIIKRSPNFKDLGLNVFINTDSGLKKFGEMECIHHSIELCPLDRGYGVRSASSNSEVVAFTITFTGNH</sequence>
<dbReference type="EMBL" id="JAAAHW010006471">
    <property type="protein sequence ID" value="KAF9960269.1"/>
    <property type="molecule type" value="Genomic_DNA"/>
</dbReference>
<evidence type="ECO:0000313" key="2">
    <source>
        <dbReference type="Proteomes" id="UP000749646"/>
    </source>
</evidence>
<proteinExistence type="predicted"/>
<keyword evidence="2" id="KW-1185">Reference proteome</keyword>
<gene>
    <name evidence="1" type="ORF">BGZ65_012573</name>
</gene>
<evidence type="ECO:0000313" key="1">
    <source>
        <dbReference type="EMBL" id="KAF9960269.1"/>
    </source>
</evidence>
<protein>
    <submittedName>
        <fullName evidence="1">Uncharacterized protein</fullName>
    </submittedName>
</protein>
<dbReference type="InterPro" id="IPR032675">
    <property type="entry name" value="LRR_dom_sf"/>
</dbReference>
<accession>A0A9P6M1C4</accession>
<name>A0A9P6M1C4_9FUNG</name>
<dbReference type="AlphaFoldDB" id="A0A9P6M1C4"/>
<comment type="caution">
    <text evidence="1">The sequence shown here is derived from an EMBL/GenBank/DDBJ whole genome shotgun (WGS) entry which is preliminary data.</text>
</comment>
<dbReference type="OrthoDB" id="2483637at2759"/>
<reference evidence="1" key="1">
    <citation type="journal article" date="2020" name="Fungal Divers.">
        <title>Resolving the Mortierellaceae phylogeny through synthesis of multi-gene phylogenetics and phylogenomics.</title>
        <authorList>
            <person name="Vandepol N."/>
            <person name="Liber J."/>
            <person name="Desiro A."/>
            <person name="Na H."/>
            <person name="Kennedy M."/>
            <person name="Barry K."/>
            <person name="Grigoriev I.V."/>
            <person name="Miller A.N."/>
            <person name="O'Donnell K."/>
            <person name="Stajich J.E."/>
            <person name="Bonito G."/>
        </authorList>
    </citation>
    <scope>NUCLEOTIDE SEQUENCE</scope>
    <source>
        <strain evidence="1">MES-2147</strain>
    </source>
</reference>
<organism evidence="1 2">
    <name type="scientific">Modicella reniformis</name>
    <dbReference type="NCBI Taxonomy" id="1440133"/>
    <lineage>
        <taxon>Eukaryota</taxon>
        <taxon>Fungi</taxon>
        <taxon>Fungi incertae sedis</taxon>
        <taxon>Mucoromycota</taxon>
        <taxon>Mortierellomycotina</taxon>
        <taxon>Mortierellomycetes</taxon>
        <taxon>Mortierellales</taxon>
        <taxon>Mortierellaceae</taxon>
        <taxon>Modicella</taxon>
    </lineage>
</organism>
<dbReference type="Gene3D" id="3.80.10.10">
    <property type="entry name" value="Ribonuclease Inhibitor"/>
    <property type="match status" value="1"/>
</dbReference>